<dbReference type="InterPro" id="IPR050301">
    <property type="entry name" value="NTE"/>
</dbReference>
<feature type="short sequence motif" description="DGA/G" evidence="4">
    <location>
        <begin position="186"/>
        <end position="188"/>
    </location>
</feature>
<dbReference type="Proteomes" id="UP000239494">
    <property type="component" value="Unassembled WGS sequence"/>
</dbReference>
<feature type="domain" description="PNPLA" evidence="5">
    <location>
        <begin position="9"/>
        <end position="199"/>
    </location>
</feature>
<name>A0A2T0THB1_9PSEU</name>
<organism evidence="6 7">
    <name type="scientific">Umezawaea tangerina</name>
    <dbReference type="NCBI Taxonomy" id="84725"/>
    <lineage>
        <taxon>Bacteria</taxon>
        <taxon>Bacillati</taxon>
        <taxon>Actinomycetota</taxon>
        <taxon>Actinomycetes</taxon>
        <taxon>Pseudonocardiales</taxon>
        <taxon>Pseudonocardiaceae</taxon>
        <taxon>Umezawaea</taxon>
    </lineage>
</organism>
<dbReference type="AlphaFoldDB" id="A0A2T0THB1"/>
<dbReference type="PANTHER" id="PTHR14226:SF57">
    <property type="entry name" value="BLR7027 PROTEIN"/>
    <property type="match status" value="1"/>
</dbReference>
<dbReference type="RefSeq" id="WP_170155762.1">
    <property type="nucleotide sequence ID" value="NZ_PVTF01000002.1"/>
</dbReference>
<dbReference type="EMBL" id="PVTF01000002">
    <property type="protein sequence ID" value="PRY45009.1"/>
    <property type="molecule type" value="Genomic_DNA"/>
</dbReference>
<comment type="caution">
    <text evidence="6">The sequence shown here is derived from an EMBL/GenBank/DDBJ whole genome shotgun (WGS) entry which is preliminary data.</text>
</comment>
<keyword evidence="1 4" id="KW-0378">Hydrolase</keyword>
<evidence type="ECO:0000256" key="4">
    <source>
        <dbReference type="PROSITE-ProRule" id="PRU01161"/>
    </source>
</evidence>
<evidence type="ECO:0000256" key="1">
    <source>
        <dbReference type="ARBA" id="ARBA00022801"/>
    </source>
</evidence>
<dbReference type="InterPro" id="IPR016035">
    <property type="entry name" value="Acyl_Trfase/lysoPLipase"/>
</dbReference>
<evidence type="ECO:0000313" key="7">
    <source>
        <dbReference type="Proteomes" id="UP000239494"/>
    </source>
</evidence>
<proteinExistence type="predicted"/>
<dbReference type="GO" id="GO:0016042">
    <property type="term" value="P:lipid catabolic process"/>
    <property type="evidence" value="ECO:0007669"/>
    <property type="project" value="UniProtKB-UniRule"/>
</dbReference>
<evidence type="ECO:0000256" key="2">
    <source>
        <dbReference type="ARBA" id="ARBA00022963"/>
    </source>
</evidence>
<dbReference type="SUPFAM" id="SSF52151">
    <property type="entry name" value="FabD/lysophospholipase-like"/>
    <property type="match status" value="1"/>
</dbReference>
<feature type="active site" description="Proton acceptor" evidence="4">
    <location>
        <position position="186"/>
    </location>
</feature>
<reference evidence="6 7" key="1">
    <citation type="submission" date="2018-03" db="EMBL/GenBank/DDBJ databases">
        <title>Genomic Encyclopedia of Archaeal and Bacterial Type Strains, Phase II (KMG-II): from individual species to whole genera.</title>
        <authorList>
            <person name="Goeker M."/>
        </authorList>
    </citation>
    <scope>NUCLEOTIDE SEQUENCE [LARGE SCALE GENOMIC DNA]</scope>
    <source>
        <strain evidence="6 7">DSM 44720</strain>
    </source>
</reference>
<dbReference type="Gene3D" id="3.40.1090.10">
    <property type="entry name" value="Cytosolic phospholipase A2 catalytic domain"/>
    <property type="match status" value="2"/>
</dbReference>
<dbReference type="Pfam" id="PF01734">
    <property type="entry name" value="Patatin"/>
    <property type="match status" value="1"/>
</dbReference>
<evidence type="ECO:0000259" key="5">
    <source>
        <dbReference type="PROSITE" id="PS51635"/>
    </source>
</evidence>
<dbReference type="GO" id="GO:0016787">
    <property type="term" value="F:hydrolase activity"/>
    <property type="evidence" value="ECO:0007669"/>
    <property type="project" value="UniProtKB-UniRule"/>
</dbReference>
<dbReference type="PROSITE" id="PS51635">
    <property type="entry name" value="PNPLA"/>
    <property type="match status" value="1"/>
</dbReference>
<evidence type="ECO:0000313" key="6">
    <source>
        <dbReference type="EMBL" id="PRY45009.1"/>
    </source>
</evidence>
<sequence>MSAPHTRAVVFGGGGPVGIAWQLGLATGLAAHDVALREADAVIGTSAGAATGAAVTAGLDLGAIVTAMAAALPLPRDRPFDLAAMQAAFLDATTSSPDAPLAAIGKLALDADTVPEDDFVGHEPFVRYHGVAWPPAFACTGIDATTGEPRVWTAADKADLDRAVAASCAVPTLFPPVTVGGTRYVDGGMASPLNVHVAAGHARVLVVSCMTLTLVGGDLAAALDASTSRQLAEIEALRGTGAEVVVLQPDQAFLELSGWGLHLLDTSRVGAAYELGQALGAARASDIAEQWASA</sequence>
<keyword evidence="7" id="KW-1185">Reference proteome</keyword>
<feature type="short sequence motif" description="GXSXG" evidence="4">
    <location>
        <begin position="44"/>
        <end position="48"/>
    </location>
</feature>
<evidence type="ECO:0000256" key="3">
    <source>
        <dbReference type="ARBA" id="ARBA00023098"/>
    </source>
</evidence>
<dbReference type="PANTHER" id="PTHR14226">
    <property type="entry name" value="NEUROPATHY TARGET ESTERASE/SWISS CHEESE D.MELANOGASTER"/>
    <property type="match status" value="1"/>
</dbReference>
<keyword evidence="3 4" id="KW-0443">Lipid metabolism</keyword>
<feature type="short sequence motif" description="GXGXXG" evidence="4">
    <location>
        <begin position="13"/>
        <end position="18"/>
    </location>
</feature>
<gene>
    <name evidence="6" type="ORF">CLV43_102574</name>
</gene>
<accession>A0A2T0THB1</accession>
<protein>
    <submittedName>
        <fullName evidence="6">NTE family protein</fullName>
    </submittedName>
</protein>
<feature type="active site" description="Nucleophile" evidence="4">
    <location>
        <position position="46"/>
    </location>
</feature>
<keyword evidence="2 4" id="KW-0442">Lipid degradation</keyword>
<dbReference type="InterPro" id="IPR002641">
    <property type="entry name" value="PNPLA_dom"/>
</dbReference>